<evidence type="ECO:0000313" key="1">
    <source>
        <dbReference type="Proteomes" id="UP001732720"/>
    </source>
</evidence>
<name>A0AC58KM73_CASCN</name>
<organism evidence="1 2">
    <name type="scientific">Castor canadensis</name>
    <name type="common">American beaver</name>
    <dbReference type="NCBI Taxonomy" id="51338"/>
    <lineage>
        <taxon>Eukaryota</taxon>
        <taxon>Metazoa</taxon>
        <taxon>Chordata</taxon>
        <taxon>Craniata</taxon>
        <taxon>Vertebrata</taxon>
        <taxon>Euteleostomi</taxon>
        <taxon>Mammalia</taxon>
        <taxon>Eutheria</taxon>
        <taxon>Euarchontoglires</taxon>
        <taxon>Glires</taxon>
        <taxon>Rodentia</taxon>
        <taxon>Castorimorpha</taxon>
        <taxon>Castoridae</taxon>
        <taxon>Castor</taxon>
    </lineage>
</organism>
<dbReference type="RefSeq" id="XP_073905978.1">
    <property type="nucleotide sequence ID" value="XM_074049877.1"/>
</dbReference>
<reference evidence="2" key="1">
    <citation type="submission" date="2025-08" db="UniProtKB">
        <authorList>
            <consortium name="RefSeq"/>
        </authorList>
    </citation>
    <scope>IDENTIFICATION</scope>
</reference>
<sequence>MPTPVTLEVQVLRLVKPFSPKWDGVTNTSKSTASSKLLTRSWVTGSTQGRKVVFLVVLTIFGIQSHGYEIYNVFSSSNSGGNIQETITIDNEENIAIANVHAGSCSSTTIFDYKHRYIATRVLSRRACYILKMDHKAIPALDTLQRYMYEKQMMNTMSSTEYTWVRYNPLQSLLTKVDWFLFGSPIEQLCKNIPLYKGEIVEKSDDAGVGGCAKAGLLGILGISICAGVKV</sequence>
<evidence type="ECO:0000313" key="2">
    <source>
        <dbReference type="RefSeq" id="XP_073905978.1"/>
    </source>
</evidence>
<gene>
    <name evidence="2" type="primary">Gkn2</name>
</gene>
<proteinExistence type="predicted"/>
<accession>A0AC58KM73</accession>
<protein>
    <submittedName>
        <fullName evidence="2">Gastrokine-2</fullName>
    </submittedName>
</protein>
<dbReference type="Proteomes" id="UP001732720">
    <property type="component" value="Chromosome 12"/>
</dbReference>
<keyword evidence="1" id="KW-1185">Reference proteome</keyword>